<dbReference type="InterPro" id="IPR042534">
    <property type="entry name" value="SAP18_sf"/>
</dbReference>
<dbReference type="EMBL" id="PJQM01000385">
    <property type="protein sequence ID" value="RCI05452.1"/>
    <property type="molecule type" value="Genomic_DNA"/>
</dbReference>
<dbReference type="STRING" id="4846.A0A367KUA7"/>
<dbReference type="OrthoDB" id="440566at2759"/>
<evidence type="ECO:0000313" key="3">
    <source>
        <dbReference type="EMBL" id="RCI05452.1"/>
    </source>
</evidence>
<evidence type="ECO:0000256" key="2">
    <source>
        <dbReference type="SAM" id="MobiDB-lite"/>
    </source>
</evidence>
<comment type="caution">
    <text evidence="3">The sequence shown here is derived from an EMBL/GenBank/DDBJ whole genome shotgun (WGS) entry which is preliminary data.</text>
</comment>
<name>A0A367KUA7_RHIST</name>
<gene>
    <name evidence="3" type="ORF">CU098_012983</name>
</gene>
<proteinExistence type="inferred from homology"/>
<comment type="similarity">
    <text evidence="1">Belongs to the SAP18 family.</text>
</comment>
<feature type="compositionally biased region" description="Basic and acidic residues" evidence="2">
    <location>
        <begin position="135"/>
        <end position="146"/>
    </location>
</feature>
<reference evidence="3 4" key="1">
    <citation type="journal article" date="2018" name="G3 (Bethesda)">
        <title>Phylogenetic and Phylogenomic Definition of Rhizopus Species.</title>
        <authorList>
            <person name="Gryganskyi A.P."/>
            <person name="Golan J."/>
            <person name="Dolatabadi S."/>
            <person name="Mondo S."/>
            <person name="Robb S."/>
            <person name="Idnurm A."/>
            <person name="Muszewska A."/>
            <person name="Steczkiewicz K."/>
            <person name="Masonjones S."/>
            <person name="Liao H.L."/>
            <person name="Gajdeczka M.T."/>
            <person name="Anike F."/>
            <person name="Vuek A."/>
            <person name="Anishchenko I.M."/>
            <person name="Voigt K."/>
            <person name="de Hoog G.S."/>
            <person name="Smith M.E."/>
            <person name="Heitman J."/>
            <person name="Vilgalys R."/>
            <person name="Stajich J.E."/>
        </authorList>
    </citation>
    <scope>NUCLEOTIDE SEQUENCE [LARGE SCALE GENOMIC DNA]</scope>
    <source>
        <strain evidence="3 4">LSU 92-RS-03</strain>
    </source>
</reference>
<evidence type="ECO:0000256" key="1">
    <source>
        <dbReference type="ARBA" id="ARBA00009143"/>
    </source>
</evidence>
<accession>A0A367KUA7</accession>
<sequence>MASAIDREKECPFLLRIFTRNGGHNPLSQYTLDSVPSEELSLYTWKNATLEEIAQLIEQVIPEARDPDARIAFRLIYLDTERARYASRDIGRVVAASPTDDQKKTLEECKFFIGDYLDVAVFIGPPPAAQLKNNRNRDGRRSDRFGGGRFNNSGKRNYAPYNNNRFGRDRPPPRRF</sequence>
<dbReference type="GO" id="GO:0005634">
    <property type="term" value="C:nucleus"/>
    <property type="evidence" value="ECO:0007669"/>
    <property type="project" value="TreeGrafter"/>
</dbReference>
<dbReference type="InterPro" id="IPR010516">
    <property type="entry name" value="SAP18"/>
</dbReference>
<dbReference type="Pfam" id="PF06487">
    <property type="entry name" value="SAP18"/>
    <property type="match status" value="1"/>
</dbReference>
<organism evidence="3 4">
    <name type="scientific">Rhizopus stolonifer</name>
    <name type="common">Rhizopus nigricans</name>
    <dbReference type="NCBI Taxonomy" id="4846"/>
    <lineage>
        <taxon>Eukaryota</taxon>
        <taxon>Fungi</taxon>
        <taxon>Fungi incertae sedis</taxon>
        <taxon>Mucoromycota</taxon>
        <taxon>Mucoromycotina</taxon>
        <taxon>Mucoromycetes</taxon>
        <taxon>Mucorales</taxon>
        <taxon>Mucorineae</taxon>
        <taxon>Rhizopodaceae</taxon>
        <taxon>Rhizopus</taxon>
    </lineage>
</organism>
<keyword evidence="4" id="KW-1185">Reference proteome</keyword>
<protein>
    <recommendedName>
        <fullName evidence="5">Histone deacetylase complex subunit sap18</fullName>
    </recommendedName>
</protein>
<dbReference type="AlphaFoldDB" id="A0A367KUA7"/>
<dbReference type="Gene3D" id="3.10.20.550">
    <property type="entry name" value="ASAP complex, SAP18 subunit"/>
    <property type="match status" value="1"/>
</dbReference>
<dbReference type="Proteomes" id="UP000253551">
    <property type="component" value="Unassembled WGS sequence"/>
</dbReference>
<dbReference type="PANTHER" id="PTHR13082:SF0">
    <property type="entry name" value="HISTONE DEACETYLASE COMPLEX SUBUNIT SAP18"/>
    <property type="match status" value="1"/>
</dbReference>
<evidence type="ECO:0000313" key="4">
    <source>
        <dbReference type="Proteomes" id="UP000253551"/>
    </source>
</evidence>
<feature type="region of interest" description="Disordered" evidence="2">
    <location>
        <begin position="130"/>
        <end position="176"/>
    </location>
</feature>
<dbReference type="PANTHER" id="PTHR13082">
    <property type="entry name" value="SAP18"/>
    <property type="match status" value="1"/>
</dbReference>
<feature type="compositionally biased region" description="Basic and acidic residues" evidence="2">
    <location>
        <begin position="166"/>
        <end position="176"/>
    </location>
</feature>
<evidence type="ECO:0008006" key="5">
    <source>
        <dbReference type="Google" id="ProtNLM"/>
    </source>
</evidence>